<organism evidence="2">
    <name type="scientific">Photinus pyralis</name>
    <name type="common">Common eastern firefly</name>
    <name type="synonym">Lampyris pyralis</name>
    <dbReference type="NCBI Taxonomy" id="7054"/>
    <lineage>
        <taxon>Eukaryota</taxon>
        <taxon>Metazoa</taxon>
        <taxon>Ecdysozoa</taxon>
        <taxon>Arthropoda</taxon>
        <taxon>Hexapoda</taxon>
        <taxon>Insecta</taxon>
        <taxon>Pterygota</taxon>
        <taxon>Neoptera</taxon>
        <taxon>Endopterygota</taxon>
        <taxon>Coleoptera</taxon>
        <taxon>Polyphaga</taxon>
        <taxon>Elateriformia</taxon>
        <taxon>Elateroidea</taxon>
        <taxon>Lampyridae</taxon>
        <taxon>Lampyrinae</taxon>
        <taxon>Photinus</taxon>
    </lineage>
</organism>
<dbReference type="AlphaFoldDB" id="A0A1Y1N6W4"/>
<dbReference type="OrthoDB" id="18703at2759"/>
<protein>
    <submittedName>
        <fullName evidence="2">Uncharacterized protein</fullName>
    </submittedName>
</protein>
<dbReference type="KEGG" id="ppyr:116180257"/>
<dbReference type="RefSeq" id="XP_031356016.1">
    <property type="nucleotide sequence ID" value="XM_031500156.1"/>
</dbReference>
<name>A0A1Y1N6W4_PHOPY</name>
<dbReference type="GeneID" id="116180257"/>
<reference evidence="2" key="1">
    <citation type="journal article" date="2016" name="Sci. Rep.">
        <title>Molecular characterization of firefly nuptial gifts: a multi-omics approach sheds light on postcopulatory sexual selection.</title>
        <authorList>
            <person name="Al-Wathiqui N."/>
            <person name="Fallon T.R."/>
            <person name="South A."/>
            <person name="Weng J.K."/>
            <person name="Lewis S.M."/>
        </authorList>
    </citation>
    <scope>NUCLEOTIDE SEQUENCE</scope>
</reference>
<feature type="compositionally biased region" description="Basic residues" evidence="1">
    <location>
        <begin position="1"/>
        <end position="10"/>
    </location>
</feature>
<proteinExistence type="predicted"/>
<dbReference type="EMBL" id="GEZM01012112">
    <property type="protein sequence ID" value="JAV93190.1"/>
    <property type="molecule type" value="Transcribed_RNA"/>
</dbReference>
<feature type="region of interest" description="Disordered" evidence="1">
    <location>
        <begin position="1"/>
        <end position="36"/>
    </location>
</feature>
<sequence>MGKVRRRRSKSSTPSNDKCGPQPPYTSTDNSNIDKKLSDTASIKSFKSEMGGQITKKTKLKFRRSMLLNKMDNKGVDKNSTKFVPNTGKVGKVLRKKGTEKASVRQKKFLQGVKLFKRIMENRQFKKNPKKMISKHMASVVTIIKP</sequence>
<dbReference type="EMBL" id="GEZM01012113">
    <property type="protein sequence ID" value="JAV93188.1"/>
    <property type="molecule type" value="Transcribed_RNA"/>
</dbReference>
<evidence type="ECO:0000313" key="2">
    <source>
        <dbReference type="EMBL" id="JAV93188.1"/>
    </source>
</evidence>
<evidence type="ECO:0000256" key="1">
    <source>
        <dbReference type="SAM" id="MobiDB-lite"/>
    </source>
</evidence>
<accession>A0A1Y1N6W4</accession>